<dbReference type="Proteomes" id="UP000054560">
    <property type="component" value="Unassembled WGS sequence"/>
</dbReference>
<keyword evidence="2" id="KW-1185">Reference proteome</keyword>
<accession>A0A0L0FGK7</accession>
<gene>
    <name evidence="1" type="ORF">SARC_12294</name>
</gene>
<name>A0A0L0FGK7_9EUKA</name>
<protein>
    <submittedName>
        <fullName evidence="1">Uncharacterized protein</fullName>
    </submittedName>
</protein>
<organism evidence="1 2">
    <name type="scientific">Sphaeroforma arctica JP610</name>
    <dbReference type="NCBI Taxonomy" id="667725"/>
    <lineage>
        <taxon>Eukaryota</taxon>
        <taxon>Ichthyosporea</taxon>
        <taxon>Ichthyophonida</taxon>
        <taxon>Sphaeroforma</taxon>
    </lineage>
</organism>
<evidence type="ECO:0000313" key="2">
    <source>
        <dbReference type="Proteomes" id="UP000054560"/>
    </source>
</evidence>
<dbReference type="EMBL" id="KQ243800">
    <property type="protein sequence ID" value="KNC75173.1"/>
    <property type="molecule type" value="Genomic_DNA"/>
</dbReference>
<proteinExistence type="predicted"/>
<sequence>MSCMLSEEDRGSLWNEQLITTATQPEARIHMLVIDSTPKNDREIFRVVYHMGGIAKAAEVLRGMIASKHKAVSRPVVVVRALQPSVAVGGRSAPPPKQQATPNAGFTGCHECGSMEHKKYQCSMWKEKRVARRKTARENGARRGGQPIRRAVWTYAPNPVANGLVSTPGTTMAGPDPVAAHAPITGPHSAADTGQSATMTQPFGHMVMNHTAGNQVVGALHQPVWDHQQKGSNTRASGH</sequence>
<dbReference type="GeneID" id="25912798"/>
<evidence type="ECO:0000313" key="1">
    <source>
        <dbReference type="EMBL" id="KNC75173.1"/>
    </source>
</evidence>
<dbReference type="AlphaFoldDB" id="A0A0L0FGK7"/>
<reference evidence="1 2" key="1">
    <citation type="submission" date="2011-02" db="EMBL/GenBank/DDBJ databases">
        <title>The Genome Sequence of Sphaeroforma arctica JP610.</title>
        <authorList>
            <consortium name="The Broad Institute Genome Sequencing Platform"/>
            <person name="Russ C."/>
            <person name="Cuomo C."/>
            <person name="Young S.K."/>
            <person name="Zeng Q."/>
            <person name="Gargeya S."/>
            <person name="Alvarado L."/>
            <person name="Berlin A."/>
            <person name="Chapman S.B."/>
            <person name="Chen Z."/>
            <person name="Freedman E."/>
            <person name="Gellesch M."/>
            <person name="Goldberg J."/>
            <person name="Griggs A."/>
            <person name="Gujja S."/>
            <person name="Heilman E."/>
            <person name="Heiman D."/>
            <person name="Howarth C."/>
            <person name="Mehta T."/>
            <person name="Neiman D."/>
            <person name="Pearson M."/>
            <person name="Roberts A."/>
            <person name="Saif S."/>
            <person name="Shea T."/>
            <person name="Shenoy N."/>
            <person name="Sisk P."/>
            <person name="Stolte C."/>
            <person name="Sykes S."/>
            <person name="White J."/>
            <person name="Yandava C."/>
            <person name="Burger G."/>
            <person name="Gray M.W."/>
            <person name="Holland P.W.H."/>
            <person name="King N."/>
            <person name="Lang F.B.F."/>
            <person name="Roger A.J."/>
            <person name="Ruiz-Trillo I."/>
            <person name="Haas B."/>
            <person name="Nusbaum C."/>
            <person name="Birren B."/>
        </authorList>
    </citation>
    <scope>NUCLEOTIDE SEQUENCE [LARGE SCALE GENOMIC DNA]</scope>
    <source>
        <strain evidence="1 2">JP610</strain>
    </source>
</reference>
<dbReference type="RefSeq" id="XP_014149075.1">
    <property type="nucleotide sequence ID" value="XM_014293600.1"/>
</dbReference>